<keyword evidence="3" id="KW-1185">Reference proteome</keyword>
<feature type="region of interest" description="Disordered" evidence="1">
    <location>
        <begin position="128"/>
        <end position="173"/>
    </location>
</feature>
<dbReference type="Proteomes" id="UP000319555">
    <property type="component" value="Unassembled WGS sequence"/>
</dbReference>
<dbReference type="EMBL" id="FXTE01000028">
    <property type="protein sequence ID" value="SMO96058.1"/>
    <property type="molecule type" value="Genomic_DNA"/>
</dbReference>
<evidence type="ECO:0000313" key="3">
    <source>
        <dbReference type="Proteomes" id="UP000319555"/>
    </source>
</evidence>
<gene>
    <name evidence="2" type="ORF">SAMN06265380_1281</name>
</gene>
<protein>
    <submittedName>
        <fullName evidence="2">Uncharacterized protein</fullName>
    </submittedName>
</protein>
<evidence type="ECO:0000313" key="2">
    <source>
        <dbReference type="EMBL" id="SMO96058.1"/>
    </source>
</evidence>
<feature type="region of interest" description="Disordered" evidence="1">
    <location>
        <begin position="53"/>
        <end position="76"/>
    </location>
</feature>
<feature type="compositionally biased region" description="Basic and acidic residues" evidence="1">
    <location>
        <begin position="53"/>
        <end position="63"/>
    </location>
</feature>
<organism evidence="2 3">
    <name type="scientific">Ruegeria faecimaris</name>
    <dbReference type="NCBI Taxonomy" id="686389"/>
    <lineage>
        <taxon>Bacteria</taxon>
        <taxon>Pseudomonadati</taxon>
        <taxon>Pseudomonadota</taxon>
        <taxon>Alphaproteobacteria</taxon>
        <taxon>Rhodobacterales</taxon>
        <taxon>Roseobacteraceae</taxon>
        <taxon>Ruegeria</taxon>
    </lineage>
</organism>
<name>A0A521FIR1_9RHOB</name>
<feature type="compositionally biased region" description="Basic residues" evidence="1">
    <location>
        <begin position="152"/>
        <end position="173"/>
    </location>
</feature>
<evidence type="ECO:0000256" key="1">
    <source>
        <dbReference type="SAM" id="MobiDB-lite"/>
    </source>
</evidence>
<reference evidence="2 3" key="1">
    <citation type="submission" date="2017-05" db="EMBL/GenBank/DDBJ databases">
        <authorList>
            <person name="Varghese N."/>
            <person name="Submissions S."/>
        </authorList>
    </citation>
    <scope>NUCLEOTIDE SEQUENCE [LARGE SCALE GENOMIC DNA]</scope>
    <source>
        <strain evidence="2 3">DSM 28009</strain>
    </source>
</reference>
<accession>A0A521FIR1</accession>
<dbReference type="AlphaFoldDB" id="A0A521FIR1"/>
<sequence length="173" mass="20608">MATSETITKTAKPKARRSCKHCKRRYTPYRSTSQYCSNSCRVLACNTRKRQKAEKAAKREDSMQRSIRWHRGQKQFQHMPEDELRVLIEAKWEDRHQKDLQRRASARERYARLKSSEELGSERFILKSDEKKQRQTPVVLGSALQRTGTLVKRPRPKIETKRRRKLLPRNRDS</sequence>
<proteinExistence type="predicted"/>